<evidence type="ECO:0000313" key="8">
    <source>
        <dbReference type="EMBL" id="MBK1671578.1"/>
    </source>
</evidence>
<keyword evidence="5" id="KW-0949">S-adenosyl-L-methionine</keyword>
<feature type="domain" description="DNA methylase adenine-specific" evidence="7">
    <location>
        <begin position="393"/>
        <end position="517"/>
    </location>
</feature>
<sequence length="549" mass="62960">MASVQAPRGLLINGASILSYDNVGTSPTATISLSLKNIVRIWRGEDILSGSHTGWEALPPTDRDQLTALYRRYSRQAFADISTLRDELVYTTDNERHTLDGTTWTAHRTRIALTDAHAHPENLVEAVKTLISEVETDVSVQFNAHLSEYELYKHAMREIPGVGNTSRRINEYDHELQQLIPSSVPAREREVLLSEFRRALVGDLPETHLDAVQASIRTYHGSSSSTRRDEISRFFDTSKEFAVRYRTHYEKCYTEYGDAITVKNAFDQWRENMAVTIRPSDEDEAKREFFAQTAYLVIVRMLLIRVFEDKNLVPRSFTDGGTALWFLDVEPTYFRQSLGRSMARLIEIAYDNAQQIYGHFYAEHKVFDWYSPDRNMVIRILHRLAQFDLSRIDRDIIGMVYGQYVNEQHKHQTGLYYTPPEVVHYILDELGYNGPDIVGSRLLDPASGSGAFLVEAGRRLVEAHRTYWKDVGYADIPADRIPEVIDDIRDSLFGLDVNPFACALAEMNLLIQVLDLLRTAYEHRQAVRIERFNVSASYTPFDQRFPGPC</sequence>
<dbReference type="InterPro" id="IPR029063">
    <property type="entry name" value="SAM-dependent_MTases_sf"/>
</dbReference>
<evidence type="ECO:0000313" key="9">
    <source>
        <dbReference type="Proteomes" id="UP001296873"/>
    </source>
</evidence>
<comment type="catalytic activity">
    <reaction evidence="6">
        <text>a 2'-deoxyadenosine in DNA + S-adenosyl-L-methionine = an N(6)-methyl-2'-deoxyadenosine in DNA + S-adenosyl-L-homocysteine + H(+)</text>
        <dbReference type="Rhea" id="RHEA:15197"/>
        <dbReference type="Rhea" id="RHEA-COMP:12418"/>
        <dbReference type="Rhea" id="RHEA-COMP:12419"/>
        <dbReference type="ChEBI" id="CHEBI:15378"/>
        <dbReference type="ChEBI" id="CHEBI:57856"/>
        <dbReference type="ChEBI" id="CHEBI:59789"/>
        <dbReference type="ChEBI" id="CHEBI:90615"/>
        <dbReference type="ChEBI" id="CHEBI:90616"/>
        <dbReference type="EC" id="2.1.1.72"/>
    </reaction>
</comment>
<name>A0ABS1DN96_9PROT</name>
<dbReference type="PANTHER" id="PTHR33841:SF5">
    <property type="entry name" value="DNA METHYLASE (MODIFICATION METHYLASE) (METHYLTRANSFERASE)-RELATED"/>
    <property type="match status" value="1"/>
</dbReference>
<dbReference type="PANTHER" id="PTHR33841">
    <property type="entry name" value="DNA METHYLTRANSFERASE YEEA-RELATED"/>
    <property type="match status" value="1"/>
</dbReference>
<organism evidence="8 9">
    <name type="scientific">Rhodovibrio sodomensis</name>
    <dbReference type="NCBI Taxonomy" id="1088"/>
    <lineage>
        <taxon>Bacteria</taxon>
        <taxon>Pseudomonadati</taxon>
        <taxon>Pseudomonadota</taxon>
        <taxon>Alphaproteobacteria</taxon>
        <taxon>Rhodospirillales</taxon>
        <taxon>Rhodovibrionaceae</taxon>
        <taxon>Rhodovibrio</taxon>
    </lineage>
</organism>
<evidence type="ECO:0000256" key="6">
    <source>
        <dbReference type="ARBA" id="ARBA00047942"/>
    </source>
</evidence>
<evidence type="ECO:0000256" key="5">
    <source>
        <dbReference type="ARBA" id="ARBA00022691"/>
    </source>
</evidence>
<keyword evidence="3" id="KW-0489">Methyltransferase</keyword>
<evidence type="ECO:0000256" key="2">
    <source>
        <dbReference type="ARBA" id="ARBA00011900"/>
    </source>
</evidence>
<dbReference type="EMBL" id="NRRL01000232">
    <property type="protein sequence ID" value="MBK1671578.1"/>
    <property type="molecule type" value="Genomic_DNA"/>
</dbReference>
<dbReference type="PRINTS" id="PR00507">
    <property type="entry name" value="N12N6MTFRASE"/>
</dbReference>
<keyword evidence="9" id="KW-1185">Reference proteome</keyword>
<evidence type="ECO:0000259" key="7">
    <source>
        <dbReference type="Pfam" id="PF02384"/>
    </source>
</evidence>
<dbReference type="SUPFAM" id="SSF53335">
    <property type="entry name" value="S-adenosyl-L-methionine-dependent methyltransferases"/>
    <property type="match status" value="1"/>
</dbReference>
<accession>A0ABS1DN96</accession>
<dbReference type="Pfam" id="PF02384">
    <property type="entry name" value="N6_Mtase"/>
    <property type="match status" value="1"/>
</dbReference>
<evidence type="ECO:0000256" key="3">
    <source>
        <dbReference type="ARBA" id="ARBA00022603"/>
    </source>
</evidence>
<reference evidence="8 9" key="1">
    <citation type="journal article" date="2020" name="Microorganisms">
        <title>Osmotic Adaptation and Compatible Solute Biosynthesis of Phototrophic Bacteria as Revealed from Genome Analyses.</title>
        <authorList>
            <person name="Imhoff J.F."/>
            <person name="Rahn T."/>
            <person name="Kunzel S."/>
            <person name="Keller A."/>
            <person name="Neulinger S.C."/>
        </authorList>
    </citation>
    <scope>NUCLEOTIDE SEQUENCE [LARGE SCALE GENOMIC DNA]</scope>
    <source>
        <strain evidence="8 9">DSM 9895</strain>
    </source>
</reference>
<dbReference type="EC" id="2.1.1.72" evidence="2"/>
<evidence type="ECO:0000256" key="4">
    <source>
        <dbReference type="ARBA" id="ARBA00022679"/>
    </source>
</evidence>
<proteinExistence type="inferred from homology"/>
<dbReference type="InterPro" id="IPR050953">
    <property type="entry name" value="N4_N6_ade-DNA_methylase"/>
</dbReference>
<comment type="caution">
    <text evidence="8">The sequence shown here is derived from an EMBL/GenBank/DDBJ whole genome shotgun (WGS) entry which is preliminary data.</text>
</comment>
<dbReference type="Gene3D" id="3.40.50.150">
    <property type="entry name" value="Vaccinia Virus protein VP39"/>
    <property type="match status" value="1"/>
</dbReference>
<evidence type="ECO:0000256" key="1">
    <source>
        <dbReference type="ARBA" id="ARBA00006594"/>
    </source>
</evidence>
<dbReference type="InterPro" id="IPR003356">
    <property type="entry name" value="DNA_methylase_A-5"/>
</dbReference>
<gene>
    <name evidence="8" type="ORF">CKO28_26640</name>
</gene>
<protein>
    <recommendedName>
        <fullName evidence="2">site-specific DNA-methyltransferase (adenine-specific)</fullName>
        <ecNumber evidence="2">2.1.1.72</ecNumber>
    </recommendedName>
</protein>
<dbReference type="Proteomes" id="UP001296873">
    <property type="component" value="Unassembled WGS sequence"/>
</dbReference>
<comment type="similarity">
    <text evidence="1">Belongs to the N(4)/N(6)-methyltransferase family.</text>
</comment>
<keyword evidence="4" id="KW-0808">Transferase</keyword>